<keyword evidence="3 6" id="KW-0812">Transmembrane</keyword>
<gene>
    <name evidence="7" type="ORF">B1A_07837</name>
</gene>
<keyword evidence="2" id="KW-1003">Cell membrane</keyword>
<evidence type="ECO:0000256" key="6">
    <source>
        <dbReference type="SAM" id="Phobius"/>
    </source>
</evidence>
<evidence type="ECO:0000256" key="5">
    <source>
        <dbReference type="ARBA" id="ARBA00023136"/>
    </source>
</evidence>
<comment type="subcellular location">
    <subcellularLocation>
        <location evidence="1">Cell membrane</location>
        <topology evidence="1">Multi-pass membrane protein</topology>
    </subcellularLocation>
</comment>
<dbReference type="InterPro" id="IPR022791">
    <property type="entry name" value="L-PG_synthase/AglD"/>
</dbReference>
<evidence type="ECO:0000256" key="1">
    <source>
        <dbReference type="ARBA" id="ARBA00004651"/>
    </source>
</evidence>
<feature type="non-terminal residue" evidence="7">
    <location>
        <position position="160"/>
    </location>
</feature>
<feature type="non-terminal residue" evidence="7">
    <location>
        <position position="1"/>
    </location>
</feature>
<dbReference type="GO" id="GO:0005886">
    <property type="term" value="C:plasma membrane"/>
    <property type="evidence" value="ECO:0007669"/>
    <property type="project" value="UniProtKB-SubCell"/>
</dbReference>
<proteinExistence type="predicted"/>
<evidence type="ECO:0000313" key="7">
    <source>
        <dbReference type="EMBL" id="EQD67117.1"/>
    </source>
</evidence>
<reference evidence="7" key="2">
    <citation type="journal article" date="2014" name="ISME J.">
        <title>Microbial stratification in low pH oxic and suboxic macroscopic growths along an acid mine drainage.</title>
        <authorList>
            <person name="Mendez-Garcia C."/>
            <person name="Mesa V."/>
            <person name="Sprenger R.R."/>
            <person name="Richter M."/>
            <person name="Diez M.S."/>
            <person name="Solano J."/>
            <person name="Bargiela R."/>
            <person name="Golyshina O.V."/>
            <person name="Manteca A."/>
            <person name="Ramos J.L."/>
            <person name="Gallego J.R."/>
            <person name="Llorente I."/>
            <person name="Martins Dos Santos V.A."/>
            <person name="Jensen O.N."/>
            <person name="Pelaez A.I."/>
            <person name="Sanchez J."/>
            <person name="Ferrer M."/>
        </authorList>
    </citation>
    <scope>NUCLEOTIDE SEQUENCE</scope>
</reference>
<feature type="transmembrane region" description="Helical" evidence="6">
    <location>
        <begin position="124"/>
        <end position="144"/>
    </location>
</feature>
<protein>
    <recommendedName>
        <fullName evidence="8">Flippase-like domain-containing protein</fullName>
    </recommendedName>
</protein>
<comment type="caution">
    <text evidence="7">The sequence shown here is derived from an EMBL/GenBank/DDBJ whole genome shotgun (WGS) entry which is preliminary data.</text>
</comment>
<keyword evidence="5 6" id="KW-0472">Membrane</keyword>
<sequence length="160" mass="17300">LTYALLPALALMIGLLLWRRPILSLLERGAHGLARRMPNLRIGSPEELRLTLDRLFAMNWPTVTAFLAHAAAWVLGAVETWVALHLMGIEVSGTQAFIIDSLYCGLRTFGFAVPAALGVQEACYILVCALVGVPAAPAVALSLVRRVREFLVGTPGLGLW</sequence>
<keyword evidence="4 6" id="KW-1133">Transmembrane helix</keyword>
<dbReference type="EMBL" id="AUZX01005615">
    <property type="protein sequence ID" value="EQD67117.1"/>
    <property type="molecule type" value="Genomic_DNA"/>
</dbReference>
<accession>T1BB96</accession>
<dbReference type="AlphaFoldDB" id="T1BB96"/>
<evidence type="ECO:0008006" key="8">
    <source>
        <dbReference type="Google" id="ProtNLM"/>
    </source>
</evidence>
<evidence type="ECO:0000256" key="4">
    <source>
        <dbReference type="ARBA" id="ARBA00022989"/>
    </source>
</evidence>
<reference evidence="7" key="1">
    <citation type="submission" date="2013-08" db="EMBL/GenBank/DDBJ databases">
        <authorList>
            <person name="Mendez C."/>
            <person name="Richter M."/>
            <person name="Ferrer M."/>
            <person name="Sanchez J."/>
        </authorList>
    </citation>
    <scope>NUCLEOTIDE SEQUENCE</scope>
</reference>
<organism evidence="7">
    <name type="scientific">mine drainage metagenome</name>
    <dbReference type="NCBI Taxonomy" id="410659"/>
    <lineage>
        <taxon>unclassified sequences</taxon>
        <taxon>metagenomes</taxon>
        <taxon>ecological metagenomes</taxon>
    </lineage>
</organism>
<evidence type="ECO:0000256" key="3">
    <source>
        <dbReference type="ARBA" id="ARBA00022692"/>
    </source>
</evidence>
<name>T1BB96_9ZZZZ</name>
<dbReference type="Pfam" id="PF03706">
    <property type="entry name" value="LPG_synthase_TM"/>
    <property type="match status" value="1"/>
</dbReference>
<feature type="transmembrane region" description="Helical" evidence="6">
    <location>
        <begin position="63"/>
        <end position="84"/>
    </location>
</feature>
<evidence type="ECO:0000256" key="2">
    <source>
        <dbReference type="ARBA" id="ARBA00022475"/>
    </source>
</evidence>